<name>A0ABR2W8G6_9FUNG</name>
<keyword evidence="4 6" id="KW-0472">Membrane</keyword>
<keyword evidence="2 6" id="KW-0812">Transmembrane</keyword>
<comment type="caution">
    <text evidence="7">The sequence shown here is derived from an EMBL/GenBank/DDBJ whole genome shotgun (WGS) entry which is preliminary data.</text>
</comment>
<evidence type="ECO:0000256" key="6">
    <source>
        <dbReference type="SAM" id="Phobius"/>
    </source>
</evidence>
<dbReference type="Proteomes" id="UP001479436">
    <property type="component" value="Unassembled WGS sequence"/>
</dbReference>
<accession>A0ABR2W8G6</accession>
<evidence type="ECO:0000313" key="8">
    <source>
        <dbReference type="Proteomes" id="UP001479436"/>
    </source>
</evidence>
<dbReference type="PANTHER" id="PTHR36460:SF1">
    <property type="entry name" value="UPF0132 DOMAIN PROTEIN (AFU_ORTHOLOGUE AFUA_3G10255)"/>
    <property type="match status" value="1"/>
</dbReference>
<proteinExistence type="predicted"/>
<evidence type="ECO:0000256" key="3">
    <source>
        <dbReference type="ARBA" id="ARBA00022989"/>
    </source>
</evidence>
<feature type="region of interest" description="Disordered" evidence="5">
    <location>
        <begin position="1"/>
        <end position="48"/>
    </location>
</feature>
<reference evidence="7 8" key="1">
    <citation type="submission" date="2023-04" db="EMBL/GenBank/DDBJ databases">
        <title>Genome of Basidiobolus ranarum AG-B5.</title>
        <authorList>
            <person name="Stajich J.E."/>
            <person name="Carter-House D."/>
            <person name="Gryganskyi A."/>
        </authorList>
    </citation>
    <scope>NUCLEOTIDE SEQUENCE [LARGE SCALE GENOMIC DNA]</scope>
    <source>
        <strain evidence="7 8">AG-B5</strain>
    </source>
</reference>
<evidence type="ECO:0000256" key="2">
    <source>
        <dbReference type="ARBA" id="ARBA00022692"/>
    </source>
</evidence>
<dbReference type="PANTHER" id="PTHR36460">
    <property type="entry name" value="UPF0132 DOMAIN PROTEIN (AFU_ORTHOLOGUE AFUA_3G10255)"/>
    <property type="match status" value="1"/>
</dbReference>
<comment type="subcellular location">
    <subcellularLocation>
        <location evidence="1">Membrane</location>
        <topology evidence="1">Multi-pass membrane protein</topology>
    </subcellularLocation>
</comment>
<feature type="transmembrane region" description="Helical" evidence="6">
    <location>
        <begin position="71"/>
        <end position="89"/>
    </location>
</feature>
<evidence type="ECO:0000313" key="7">
    <source>
        <dbReference type="EMBL" id="KAK9723276.1"/>
    </source>
</evidence>
<evidence type="ECO:0000256" key="4">
    <source>
        <dbReference type="ARBA" id="ARBA00023136"/>
    </source>
</evidence>
<evidence type="ECO:0000256" key="1">
    <source>
        <dbReference type="ARBA" id="ARBA00004141"/>
    </source>
</evidence>
<feature type="compositionally biased region" description="Polar residues" evidence="5">
    <location>
        <begin position="30"/>
        <end position="45"/>
    </location>
</feature>
<dbReference type="EMBL" id="JASJQH010006928">
    <property type="protein sequence ID" value="KAK9723276.1"/>
    <property type="molecule type" value="Genomic_DNA"/>
</dbReference>
<sequence>MSSFDPINFSPYSPSPDEQKRTRSVPYDQIPSSSYQQGGESSFSPSMAGRTEEGQARVNRFESSLNLRLDIEAALAYVLFSFSGVLLLITEQKNDYVRFHAWQCCLTFTPLLVLQFLVAFFSSFLWWILLLLEFGLAGFLGYKAYTDSVSLDRFLLPYVGVLAANWVDSE</sequence>
<protein>
    <submittedName>
        <fullName evidence="7">Uncharacterized protein</fullName>
    </submittedName>
</protein>
<organism evidence="7 8">
    <name type="scientific">Basidiobolus ranarum</name>
    <dbReference type="NCBI Taxonomy" id="34480"/>
    <lineage>
        <taxon>Eukaryota</taxon>
        <taxon>Fungi</taxon>
        <taxon>Fungi incertae sedis</taxon>
        <taxon>Zoopagomycota</taxon>
        <taxon>Entomophthoromycotina</taxon>
        <taxon>Basidiobolomycetes</taxon>
        <taxon>Basidiobolales</taxon>
        <taxon>Basidiobolaceae</taxon>
        <taxon>Basidiobolus</taxon>
    </lineage>
</organism>
<keyword evidence="3 6" id="KW-1133">Transmembrane helix</keyword>
<keyword evidence="8" id="KW-1185">Reference proteome</keyword>
<gene>
    <name evidence="7" type="ORF">K7432_002073</name>
</gene>
<evidence type="ECO:0000256" key="5">
    <source>
        <dbReference type="SAM" id="MobiDB-lite"/>
    </source>
</evidence>